<evidence type="ECO:0000313" key="7">
    <source>
        <dbReference type="Proteomes" id="UP000034076"/>
    </source>
</evidence>
<dbReference type="AlphaFoldDB" id="A0A0M2NIK9"/>
<evidence type="ECO:0000256" key="2">
    <source>
        <dbReference type="ARBA" id="ARBA00022448"/>
    </source>
</evidence>
<keyword evidence="7" id="KW-1185">Reference proteome</keyword>
<accession>A0A0M2NIK9</accession>
<reference evidence="6 7" key="1">
    <citation type="submission" date="2015-04" db="EMBL/GenBank/DDBJ databases">
        <title>Draft genome sequence of bacteremic isolate Catabacter hongkongensis type strain HKU16T.</title>
        <authorList>
            <person name="Lau S.K."/>
            <person name="Teng J.L."/>
            <person name="Huang Y."/>
            <person name="Curreem S.O."/>
            <person name="Tsui S.K."/>
            <person name="Woo P.C."/>
        </authorList>
    </citation>
    <scope>NUCLEOTIDE SEQUENCE [LARGE SCALE GENOMIC DNA]</scope>
    <source>
        <strain evidence="6 7">HKU16</strain>
    </source>
</reference>
<dbReference type="OrthoDB" id="9769319at2"/>
<dbReference type="GO" id="GO:0042597">
    <property type="term" value="C:periplasmic space"/>
    <property type="evidence" value="ECO:0007669"/>
    <property type="project" value="UniProtKB-SubCell"/>
</dbReference>
<keyword evidence="3 5" id="KW-0732">Signal</keyword>
<feature type="chain" id="PRO_5039442457" evidence="5">
    <location>
        <begin position="26"/>
        <end position="372"/>
    </location>
</feature>
<comment type="subcellular location">
    <subcellularLocation>
        <location evidence="1">Periplasm</location>
    </subcellularLocation>
</comment>
<dbReference type="Gene3D" id="3.40.190.10">
    <property type="entry name" value="Periplasmic binding protein-like II"/>
    <property type="match status" value="2"/>
</dbReference>
<comment type="caution">
    <text evidence="6">The sequence shown here is derived from an EMBL/GenBank/DDBJ whole genome shotgun (WGS) entry which is preliminary data.</text>
</comment>
<keyword evidence="2" id="KW-0813">Transport</keyword>
<dbReference type="Proteomes" id="UP000034076">
    <property type="component" value="Unassembled WGS sequence"/>
</dbReference>
<dbReference type="EMBL" id="LAYJ01000112">
    <property type="protein sequence ID" value="KKI50090.1"/>
    <property type="molecule type" value="Genomic_DNA"/>
</dbReference>
<dbReference type="SUPFAM" id="SSF53850">
    <property type="entry name" value="Periplasmic binding protein-like II"/>
    <property type="match status" value="1"/>
</dbReference>
<dbReference type="RefSeq" id="WP_046443992.1">
    <property type="nucleotide sequence ID" value="NZ_LAYJ01000112.1"/>
</dbReference>
<dbReference type="InterPro" id="IPR006059">
    <property type="entry name" value="SBP"/>
</dbReference>
<evidence type="ECO:0000256" key="5">
    <source>
        <dbReference type="SAM" id="SignalP"/>
    </source>
</evidence>
<evidence type="ECO:0000256" key="4">
    <source>
        <dbReference type="ARBA" id="ARBA00022764"/>
    </source>
</evidence>
<dbReference type="PROSITE" id="PS51257">
    <property type="entry name" value="PROKAR_LIPOPROTEIN"/>
    <property type="match status" value="1"/>
</dbReference>
<dbReference type="PANTHER" id="PTHR30222">
    <property type="entry name" value="SPERMIDINE/PUTRESCINE-BINDING PERIPLASMIC PROTEIN"/>
    <property type="match status" value="1"/>
</dbReference>
<dbReference type="PRINTS" id="PR00909">
    <property type="entry name" value="SPERMDNBNDNG"/>
</dbReference>
<keyword evidence="4" id="KW-0574">Periplasm</keyword>
<dbReference type="GO" id="GO:0015846">
    <property type="term" value="P:polyamine transport"/>
    <property type="evidence" value="ECO:0007669"/>
    <property type="project" value="InterPro"/>
</dbReference>
<sequence>MKKSMMFVVTLVIAGLLLVSCGAPAGTATGADAPGDKTTAAGGEDELNILCFQGYAEDGWLKPFEEKYGCKVNATYAGTVEEMFTKAMAGGAEYDLISIDCGSLQRYYDQGLIQEIDQNKIANYDKLSQFFKDADYKMIDGKMYHIPMCWGSNNIVYNKAEMPELPQSWSVLWDPQYKGQVSITDEGNNNIVVVSMALGFEDPFNLTDEQFAQVKEKLTEIAKNCRTFTNGIDNEFQLLSTGETNASISSYDSGLILKLRDEAQMDVGRMMPKEGIYVWIDGWAMLKDAAHPDLAEKWMDWMLSDENQQALAGAVSYGAVTPSAKDALDPDVVSMCSYDNIDNIKVPVFILKTPEDFEKRTELWNEIKAEIQ</sequence>
<evidence type="ECO:0000313" key="6">
    <source>
        <dbReference type="EMBL" id="KKI50090.1"/>
    </source>
</evidence>
<dbReference type="Pfam" id="PF13416">
    <property type="entry name" value="SBP_bac_8"/>
    <property type="match status" value="1"/>
</dbReference>
<feature type="signal peptide" evidence="5">
    <location>
        <begin position="1"/>
        <end position="25"/>
    </location>
</feature>
<evidence type="ECO:0000256" key="3">
    <source>
        <dbReference type="ARBA" id="ARBA00022729"/>
    </source>
</evidence>
<evidence type="ECO:0000256" key="1">
    <source>
        <dbReference type="ARBA" id="ARBA00004418"/>
    </source>
</evidence>
<protein>
    <submittedName>
        <fullName evidence="6">ABC transporter, periplasmic spermidine putrescine-binding protein PotD</fullName>
    </submittedName>
</protein>
<organism evidence="6 7">
    <name type="scientific">Christensenella hongkongensis</name>
    <dbReference type="NCBI Taxonomy" id="270498"/>
    <lineage>
        <taxon>Bacteria</taxon>
        <taxon>Bacillati</taxon>
        <taxon>Bacillota</taxon>
        <taxon>Clostridia</taxon>
        <taxon>Christensenellales</taxon>
        <taxon>Christensenellaceae</taxon>
        <taxon>Christensenella</taxon>
    </lineage>
</organism>
<proteinExistence type="predicted"/>
<gene>
    <name evidence="6" type="ORF">CHK_2153</name>
</gene>
<dbReference type="STRING" id="270498.CHK_2153"/>
<dbReference type="InterPro" id="IPR001188">
    <property type="entry name" value="Sperm_putr-bd"/>
</dbReference>
<dbReference type="PANTHER" id="PTHR30222:SF17">
    <property type="entry name" value="SPERMIDINE_PUTRESCINE-BINDING PERIPLASMIC PROTEIN"/>
    <property type="match status" value="1"/>
</dbReference>
<name>A0A0M2NIK9_9FIRM</name>
<dbReference type="GO" id="GO:0019808">
    <property type="term" value="F:polyamine binding"/>
    <property type="evidence" value="ECO:0007669"/>
    <property type="project" value="InterPro"/>
</dbReference>